<keyword evidence="3" id="KW-1185">Reference proteome</keyword>
<dbReference type="EnsemblPlants" id="OGLUM06G27130.1">
    <property type="protein sequence ID" value="OGLUM06G27130.1"/>
    <property type="gene ID" value="OGLUM06G27130"/>
</dbReference>
<evidence type="ECO:0000313" key="2">
    <source>
        <dbReference type="EnsemblPlants" id="OGLUM06G27130.1"/>
    </source>
</evidence>
<feature type="region of interest" description="Disordered" evidence="1">
    <location>
        <begin position="134"/>
        <end position="160"/>
    </location>
</feature>
<feature type="region of interest" description="Disordered" evidence="1">
    <location>
        <begin position="1"/>
        <end position="20"/>
    </location>
</feature>
<sequence length="160" mass="17818">MERGKAAFEKEYKSSPHRRAQGELIRRAKRRLAASPLQLRAVVVGGGALSVLAGGSREPSAQMGHGPRRLVSGAYAMPPWVPIEVKIDQKWKRAFVLRQADHRGLCLVRVTGTPDAEPVMVPLSTIRLPSRVHRAKRRPETAMQIQVKKARIEQSSDDEE</sequence>
<name>A0A0E0ADP9_9ORYZ</name>
<organism evidence="2">
    <name type="scientific">Oryza glumipatula</name>
    <dbReference type="NCBI Taxonomy" id="40148"/>
    <lineage>
        <taxon>Eukaryota</taxon>
        <taxon>Viridiplantae</taxon>
        <taxon>Streptophyta</taxon>
        <taxon>Embryophyta</taxon>
        <taxon>Tracheophyta</taxon>
        <taxon>Spermatophyta</taxon>
        <taxon>Magnoliopsida</taxon>
        <taxon>Liliopsida</taxon>
        <taxon>Poales</taxon>
        <taxon>Poaceae</taxon>
        <taxon>BOP clade</taxon>
        <taxon>Oryzoideae</taxon>
        <taxon>Oryzeae</taxon>
        <taxon>Oryzinae</taxon>
        <taxon>Oryza</taxon>
    </lineage>
</organism>
<evidence type="ECO:0000256" key="1">
    <source>
        <dbReference type="SAM" id="MobiDB-lite"/>
    </source>
</evidence>
<dbReference type="Proteomes" id="UP000026961">
    <property type="component" value="Chromosome 6"/>
</dbReference>
<dbReference type="eggNOG" id="ENOG502R588">
    <property type="taxonomic scope" value="Eukaryota"/>
</dbReference>
<accession>A0A0E0ADP9</accession>
<dbReference type="HOGENOM" id="CLU_1860433_0_0_1"/>
<dbReference type="AlphaFoldDB" id="A0A0E0ADP9"/>
<reference evidence="2" key="2">
    <citation type="submission" date="2018-05" db="EMBL/GenBank/DDBJ databases">
        <title>OgluRS3 (Oryza glumaepatula Reference Sequence Version 3).</title>
        <authorList>
            <person name="Zhang J."/>
            <person name="Kudrna D."/>
            <person name="Lee S."/>
            <person name="Talag J."/>
            <person name="Welchert J."/>
            <person name="Wing R.A."/>
        </authorList>
    </citation>
    <scope>NUCLEOTIDE SEQUENCE [LARGE SCALE GENOMIC DNA]</scope>
</reference>
<dbReference type="Gramene" id="OGLUM06G27130.1">
    <property type="protein sequence ID" value="OGLUM06G27130.1"/>
    <property type="gene ID" value="OGLUM06G27130"/>
</dbReference>
<protein>
    <submittedName>
        <fullName evidence="2">Uncharacterized protein</fullName>
    </submittedName>
</protein>
<proteinExistence type="predicted"/>
<reference evidence="2" key="1">
    <citation type="submission" date="2015-04" db="UniProtKB">
        <authorList>
            <consortium name="EnsemblPlants"/>
        </authorList>
    </citation>
    <scope>IDENTIFICATION</scope>
</reference>
<evidence type="ECO:0000313" key="3">
    <source>
        <dbReference type="Proteomes" id="UP000026961"/>
    </source>
</evidence>